<comment type="subcellular location">
    <subcellularLocation>
        <location evidence="1">Membrane</location>
        <topology evidence="1">Multi-pass membrane protein</topology>
    </subcellularLocation>
</comment>
<evidence type="ECO:0000256" key="6">
    <source>
        <dbReference type="SAM" id="Phobius"/>
    </source>
</evidence>
<dbReference type="Pfam" id="PF04133">
    <property type="entry name" value="Vps55"/>
    <property type="match status" value="1"/>
</dbReference>
<keyword evidence="4 6" id="KW-1133">Transmembrane helix</keyword>
<gene>
    <name evidence="7" type="ORF">C9374_010958</name>
</gene>
<dbReference type="GeneID" id="68103412"/>
<dbReference type="PANTHER" id="PTHR12050:SF0">
    <property type="entry name" value="RH04491P"/>
    <property type="match status" value="1"/>
</dbReference>
<comment type="caution">
    <text evidence="7">The sequence shown here is derived from an EMBL/GenBank/DDBJ whole genome shotgun (WGS) entry which is preliminary data.</text>
</comment>
<proteinExistence type="inferred from homology"/>
<accession>A0AA88KDS3</accession>
<sequence>MVSFKVVFALLVTMAAGVSIGLMLAIVGCAVTWGTPHPENWFALITLLCYVMAPFPDIIARAFSSRVEKEDEDDATVWEHFGAFLSAFIGTIGLGLLFVLAHTGIIQWETFAFEISGGIVILLTMVASFIVFKVAKRREEASDSYY</sequence>
<keyword evidence="3 6" id="KW-0812">Transmembrane</keyword>
<dbReference type="PANTHER" id="PTHR12050">
    <property type="entry name" value="LEPTIN RECEPTOR-RELATED"/>
    <property type="match status" value="1"/>
</dbReference>
<evidence type="ECO:0000256" key="3">
    <source>
        <dbReference type="ARBA" id="ARBA00022692"/>
    </source>
</evidence>
<feature type="transmembrane region" description="Helical" evidence="6">
    <location>
        <begin position="41"/>
        <end position="60"/>
    </location>
</feature>
<reference evidence="7 8" key="1">
    <citation type="journal article" date="2018" name="BMC Genomics">
        <title>The genome of Naegleria lovaniensis, the basis for a comparative approach to unravel pathogenicity factors of the human pathogenic amoeba N. fowleri.</title>
        <authorList>
            <person name="Liechti N."/>
            <person name="Schurch N."/>
            <person name="Bruggmann R."/>
            <person name="Wittwer M."/>
        </authorList>
    </citation>
    <scope>NUCLEOTIDE SEQUENCE [LARGE SCALE GENOMIC DNA]</scope>
    <source>
        <strain evidence="7 8">ATCC 30569</strain>
    </source>
</reference>
<evidence type="ECO:0000313" key="8">
    <source>
        <dbReference type="Proteomes" id="UP000816034"/>
    </source>
</evidence>
<evidence type="ECO:0000256" key="1">
    <source>
        <dbReference type="ARBA" id="ARBA00004141"/>
    </source>
</evidence>
<comment type="similarity">
    <text evidence="2">Belongs to the OB-RGRP/VPS55 family.</text>
</comment>
<keyword evidence="8" id="KW-1185">Reference proteome</keyword>
<dbReference type="EMBL" id="PYSW02000046">
    <property type="protein sequence ID" value="KAG2374388.1"/>
    <property type="molecule type" value="Genomic_DNA"/>
</dbReference>
<dbReference type="AlphaFoldDB" id="A0AA88KDS3"/>
<protein>
    <submittedName>
        <fullName evidence="7">Uncharacterized protein</fullName>
    </submittedName>
</protein>
<dbReference type="GO" id="GO:0032511">
    <property type="term" value="P:late endosome to vacuole transport via multivesicular body sorting pathway"/>
    <property type="evidence" value="ECO:0007669"/>
    <property type="project" value="TreeGrafter"/>
</dbReference>
<dbReference type="Proteomes" id="UP000816034">
    <property type="component" value="Unassembled WGS sequence"/>
</dbReference>
<organism evidence="7 8">
    <name type="scientific">Naegleria lovaniensis</name>
    <name type="common">Amoeba</name>
    <dbReference type="NCBI Taxonomy" id="51637"/>
    <lineage>
        <taxon>Eukaryota</taxon>
        <taxon>Discoba</taxon>
        <taxon>Heterolobosea</taxon>
        <taxon>Tetramitia</taxon>
        <taxon>Eutetramitia</taxon>
        <taxon>Vahlkampfiidae</taxon>
        <taxon>Naegleria</taxon>
    </lineage>
</organism>
<dbReference type="InterPro" id="IPR007262">
    <property type="entry name" value="Vps55/LEPROT"/>
</dbReference>
<feature type="transmembrane region" description="Helical" evidence="6">
    <location>
        <begin position="81"/>
        <end position="105"/>
    </location>
</feature>
<evidence type="ECO:0000313" key="7">
    <source>
        <dbReference type="EMBL" id="KAG2374388.1"/>
    </source>
</evidence>
<evidence type="ECO:0000256" key="5">
    <source>
        <dbReference type="ARBA" id="ARBA00023136"/>
    </source>
</evidence>
<dbReference type="PROSITE" id="PS51257">
    <property type="entry name" value="PROKAR_LIPOPROTEIN"/>
    <property type="match status" value="1"/>
</dbReference>
<name>A0AA88KDS3_NAELO</name>
<dbReference type="GO" id="GO:0005768">
    <property type="term" value="C:endosome"/>
    <property type="evidence" value="ECO:0007669"/>
    <property type="project" value="TreeGrafter"/>
</dbReference>
<keyword evidence="5 6" id="KW-0472">Membrane</keyword>
<feature type="transmembrane region" description="Helical" evidence="6">
    <location>
        <begin position="7"/>
        <end position="35"/>
    </location>
</feature>
<dbReference type="GO" id="GO:0016020">
    <property type="term" value="C:membrane"/>
    <property type="evidence" value="ECO:0007669"/>
    <property type="project" value="UniProtKB-SubCell"/>
</dbReference>
<evidence type="ECO:0000256" key="4">
    <source>
        <dbReference type="ARBA" id="ARBA00022989"/>
    </source>
</evidence>
<dbReference type="RefSeq" id="XP_044543562.1">
    <property type="nucleotide sequence ID" value="XM_044686559.1"/>
</dbReference>
<feature type="transmembrane region" description="Helical" evidence="6">
    <location>
        <begin position="111"/>
        <end position="132"/>
    </location>
</feature>
<evidence type="ECO:0000256" key="2">
    <source>
        <dbReference type="ARBA" id="ARBA00005645"/>
    </source>
</evidence>